<evidence type="ECO:0000256" key="2">
    <source>
        <dbReference type="ARBA" id="ARBA00022679"/>
    </source>
</evidence>
<dbReference type="Proteomes" id="UP001596250">
    <property type="component" value="Unassembled WGS sequence"/>
</dbReference>
<dbReference type="RefSeq" id="WP_379896786.1">
    <property type="nucleotide sequence ID" value="NZ_CBCSCT010000002.1"/>
</dbReference>
<accession>A0ABW1IW97</accession>
<feature type="binding site" evidence="4">
    <location>
        <position position="156"/>
    </location>
    <ligand>
        <name>Mg(2+)</name>
        <dbReference type="ChEBI" id="CHEBI:18420"/>
    </ligand>
</feature>
<keyword evidence="4" id="KW-0819">tRNA processing</keyword>
<proteinExistence type="inferred from homology"/>
<dbReference type="Gene3D" id="3.40.50.150">
    <property type="entry name" value="Vaccinia Virus protein VP39"/>
    <property type="match status" value="1"/>
</dbReference>
<name>A0ABW1IW97_9BACL</name>
<dbReference type="GO" id="GO:0008168">
    <property type="term" value="F:methyltransferase activity"/>
    <property type="evidence" value="ECO:0007669"/>
    <property type="project" value="UniProtKB-KW"/>
</dbReference>
<feature type="binding site" evidence="4">
    <location>
        <begin position="112"/>
        <end position="113"/>
    </location>
    <ligand>
        <name>S-adenosyl-L-methionine</name>
        <dbReference type="ChEBI" id="CHEBI:59789"/>
    </ligand>
</feature>
<dbReference type="Pfam" id="PF01596">
    <property type="entry name" value="Methyltransf_3"/>
    <property type="match status" value="1"/>
</dbReference>
<reference evidence="6" key="1">
    <citation type="journal article" date="2019" name="Int. J. Syst. Evol. Microbiol.">
        <title>The Global Catalogue of Microorganisms (GCM) 10K type strain sequencing project: providing services to taxonomists for standard genome sequencing and annotation.</title>
        <authorList>
            <consortium name="The Broad Institute Genomics Platform"/>
            <consortium name="The Broad Institute Genome Sequencing Center for Infectious Disease"/>
            <person name="Wu L."/>
            <person name="Ma J."/>
        </authorList>
    </citation>
    <scope>NUCLEOTIDE SEQUENCE [LARGE SCALE GENOMIC DNA]</scope>
    <source>
        <strain evidence="6">CCM 8749</strain>
    </source>
</reference>
<evidence type="ECO:0000313" key="5">
    <source>
        <dbReference type="EMBL" id="MFC5989214.1"/>
    </source>
</evidence>
<feature type="binding site" evidence="4">
    <location>
        <position position="37"/>
    </location>
    <ligand>
        <name>S-adenosyl-L-methionine</name>
        <dbReference type="ChEBI" id="CHEBI:59789"/>
    </ligand>
</feature>
<keyword evidence="2 4" id="KW-0808">Transferase</keyword>
<feature type="binding site" evidence="4">
    <location>
        <position position="130"/>
    </location>
    <ligand>
        <name>S-adenosyl-L-methionine</name>
        <dbReference type="ChEBI" id="CHEBI:59789"/>
    </ligand>
</feature>
<evidence type="ECO:0000256" key="3">
    <source>
        <dbReference type="ARBA" id="ARBA00022691"/>
    </source>
</evidence>
<evidence type="ECO:0000256" key="4">
    <source>
        <dbReference type="HAMAP-Rule" id="MF_02217"/>
    </source>
</evidence>
<sequence>MIVHEQMEHYVRSLVPPRSELLQRLETEAENEGIPNMVLSGISLLSVLAAIKQPKRILEIGTAIGYSALVMAEAAPMAQIITLELNEERADRARVNIEAAGMEERIQVVLGDASETIAHQEGTFDFVFIDAAKGKYPLFLEAALAKCSPGAVIVTDNILFRGYVGMDAEDPQIPKKYRSMIKKVKAYNEMLMNHPLLQTSILTVGDGIAVSVMNRESR</sequence>
<keyword evidence="1 4" id="KW-0489">Methyltransferase</keyword>
<protein>
    <recommendedName>
        <fullName evidence="4">tRNA 5-hydroxyuridine methyltransferase</fullName>
        <ecNumber evidence="4">2.1.1.-</ecNumber>
    </recommendedName>
    <alternativeName>
        <fullName evidence="4">ho5U methyltransferase</fullName>
    </alternativeName>
</protein>
<keyword evidence="4" id="KW-0479">Metal-binding</keyword>
<gene>
    <name evidence="4" type="primary">trmR</name>
    <name evidence="5" type="ORF">ACFPXP_22640</name>
</gene>
<dbReference type="SUPFAM" id="SSF53335">
    <property type="entry name" value="S-adenosyl-L-methionine-dependent methyltransferases"/>
    <property type="match status" value="1"/>
</dbReference>
<keyword evidence="4" id="KW-0460">Magnesium</keyword>
<keyword evidence="6" id="KW-1185">Reference proteome</keyword>
<evidence type="ECO:0000256" key="1">
    <source>
        <dbReference type="ARBA" id="ARBA00022603"/>
    </source>
</evidence>
<dbReference type="InterPro" id="IPR050362">
    <property type="entry name" value="Cation-dep_OMT"/>
</dbReference>
<dbReference type="InterPro" id="IPR043675">
    <property type="entry name" value="TrmR_methyltr"/>
</dbReference>
<evidence type="ECO:0000313" key="6">
    <source>
        <dbReference type="Proteomes" id="UP001596250"/>
    </source>
</evidence>
<comment type="function">
    <text evidence="4">Catalyzes the methylation of 5-hydroxyuridine (ho5U) to form 5-methoxyuridine (mo5U) at position 34 in tRNAs.</text>
</comment>
<comment type="caution">
    <text evidence="5">The sequence shown here is derived from an EMBL/GenBank/DDBJ whole genome shotgun (WGS) entry which is preliminary data.</text>
</comment>
<comment type="catalytic activity">
    <reaction evidence="4">
        <text>5-hydroxyuridine(34) in tRNA + S-adenosyl-L-methionine = 5-methoxyuridine(34) in tRNA + S-adenosyl-L-homocysteine + H(+)</text>
        <dbReference type="Rhea" id="RHEA:60524"/>
        <dbReference type="Rhea" id="RHEA-COMP:13381"/>
        <dbReference type="Rhea" id="RHEA-COMP:15591"/>
        <dbReference type="ChEBI" id="CHEBI:15378"/>
        <dbReference type="ChEBI" id="CHEBI:57856"/>
        <dbReference type="ChEBI" id="CHEBI:59789"/>
        <dbReference type="ChEBI" id="CHEBI:136877"/>
        <dbReference type="ChEBI" id="CHEBI:143860"/>
    </reaction>
</comment>
<comment type="subunit">
    <text evidence="4">Homodimer.</text>
</comment>
<keyword evidence="3 4" id="KW-0949">S-adenosyl-L-methionine</keyword>
<feature type="binding site" evidence="4">
    <location>
        <position position="84"/>
    </location>
    <ligand>
        <name>S-adenosyl-L-methionine</name>
        <dbReference type="ChEBI" id="CHEBI:59789"/>
    </ligand>
</feature>
<feature type="binding site" evidence="4">
    <location>
        <position position="157"/>
    </location>
    <ligand>
        <name>Mg(2+)</name>
        <dbReference type="ChEBI" id="CHEBI:18420"/>
    </ligand>
</feature>
<feature type="binding site" evidence="4">
    <location>
        <position position="130"/>
    </location>
    <ligand>
        <name>Mg(2+)</name>
        <dbReference type="ChEBI" id="CHEBI:18420"/>
    </ligand>
</feature>
<dbReference type="PROSITE" id="PS51682">
    <property type="entry name" value="SAM_OMT_I"/>
    <property type="match status" value="1"/>
</dbReference>
<dbReference type="HAMAP" id="MF_02217">
    <property type="entry name" value="TrmR_methyltr"/>
    <property type="match status" value="1"/>
</dbReference>
<feature type="binding site" evidence="4">
    <location>
        <position position="67"/>
    </location>
    <ligand>
        <name>S-adenosyl-L-methionine</name>
        <dbReference type="ChEBI" id="CHEBI:59789"/>
    </ligand>
</feature>
<dbReference type="PANTHER" id="PTHR10509:SF14">
    <property type="entry name" value="CAFFEOYL-COA O-METHYLTRANSFERASE 3-RELATED"/>
    <property type="match status" value="1"/>
</dbReference>
<comment type="similarity">
    <text evidence="4">Belongs to the class I-like SAM-binding methyltransferase superfamily. Cation-dependent O-methyltransferase family.</text>
</comment>
<dbReference type="EMBL" id="JBHSQV010000187">
    <property type="protein sequence ID" value="MFC5989214.1"/>
    <property type="molecule type" value="Genomic_DNA"/>
</dbReference>
<dbReference type="EC" id="2.1.1.-" evidence="4"/>
<dbReference type="PANTHER" id="PTHR10509">
    <property type="entry name" value="O-METHYLTRANSFERASE-RELATED"/>
    <property type="match status" value="1"/>
</dbReference>
<dbReference type="CDD" id="cd02440">
    <property type="entry name" value="AdoMet_MTases"/>
    <property type="match status" value="1"/>
</dbReference>
<dbReference type="InterPro" id="IPR002935">
    <property type="entry name" value="SAM_O-MeTrfase"/>
</dbReference>
<dbReference type="InterPro" id="IPR029063">
    <property type="entry name" value="SAM-dependent_MTases_sf"/>
</dbReference>
<dbReference type="GO" id="GO:0032259">
    <property type="term" value="P:methylation"/>
    <property type="evidence" value="ECO:0007669"/>
    <property type="project" value="UniProtKB-KW"/>
</dbReference>
<organism evidence="5 6">
    <name type="scientific">Marinicrinis lubricantis</name>
    <dbReference type="NCBI Taxonomy" id="2086470"/>
    <lineage>
        <taxon>Bacteria</taxon>
        <taxon>Bacillati</taxon>
        <taxon>Bacillota</taxon>
        <taxon>Bacilli</taxon>
        <taxon>Bacillales</taxon>
        <taxon>Paenibacillaceae</taxon>
    </lineage>
</organism>